<gene>
    <name evidence="2" type="ORF">BN1723_003334</name>
</gene>
<feature type="compositionally biased region" description="Polar residues" evidence="1">
    <location>
        <begin position="19"/>
        <end position="35"/>
    </location>
</feature>
<sequence>PMPPRTDPRPGSFIRHPSQPKQSHHASSPSATKLASYTPGPHSRRCTLAKKITKRRLTTAVTIRPYICPAKQRRLLANASAGRPNSLAIPSFSSLDHFQRSIRLHIQNADDSCCTYRACWRQTPSEGQ</sequence>
<accession>A0A0G4LV79</accession>
<dbReference type="Proteomes" id="UP000045706">
    <property type="component" value="Unassembled WGS sequence"/>
</dbReference>
<evidence type="ECO:0000313" key="2">
    <source>
        <dbReference type="EMBL" id="CRK25981.1"/>
    </source>
</evidence>
<evidence type="ECO:0000256" key="1">
    <source>
        <dbReference type="SAM" id="MobiDB-lite"/>
    </source>
</evidence>
<protein>
    <submittedName>
        <fullName evidence="2">Uncharacterized protein</fullName>
    </submittedName>
</protein>
<dbReference type="EMBL" id="CVQI01018890">
    <property type="protein sequence ID" value="CRK25981.1"/>
    <property type="molecule type" value="Genomic_DNA"/>
</dbReference>
<reference evidence="3" key="1">
    <citation type="submission" date="2015-05" db="EMBL/GenBank/DDBJ databases">
        <authorList>
            <person name="Fogelqvist Johan"/>
        </authorList>
    </citation>
    <scope>NUCLEOTIDE SEQUENCE [LARGE SCALE GENOMIC DNA]</scope>
</reference>
<name>A0A0G4LV79_VERLO</name>
<evidence type="ECO:0000313" key="3">
    <source>
        <dbReference type="Proteomes" id="UP000045706"/>
    </source>
</evidence>
<feature type="region of interest" description="Disordered" evidence="1">
    <location>
        <begin position="1"/>
        <end position="47"/>
    </location>
</feature>
<feature type="non-terminal residue" evidence="2">
    <location>
        <position position="128"/>
    </location>
</feature>
<feature type="non-terminal residue" evidence="2">
    <location>
        <position position="1"/>
    </location>
</feature>
<organism evidence="2 3">
    <name type="scientific">Verticillium longisporum</name>
    <name type="common">Verticillium dahliae var. longisporum</name>
    <dbReference type="NCBI Taxonomy" id="100787"/>
    <lineage>
        <taxon>Eukaryota</taxon>
        <taxon>Fungi</taxon>
        <taxon>Dikarya</taxon>
        <taxon>Ascomycota</taxon>
        <taxon>Pezizomycotina</taxon>
        <taxon>Sordariomycetes</taxon>
        <taxon>Hypocreomycetidae</taxon>
        <taxon>Glomerellales</taxon>
        <taxon>Plectosphaerellaceae</taxon>
        <taxon>Verticillium</taxon>
    </lineage>
</organism>
<dbReference type="AlphaFoldDB" id="A0A0G4LV79"/>
<proteinExistence type="predicted"/>